<reference evidence="6 7" key="1">
    <citation type="submission" date="2019-02" db="EMBL/GenBank/DDBJ databases">
        <title>Deep-cultivation of Planctomycetes and their phenomic and genomic characterization uncovers novel biology.</title>
        <authorList>
            <person name="Wiegand S."/>
            <person name="Jogler M."/>
            <person name="Boedeker C."/>
            <person name="Pinto D."/>
            <person name="Vollmers J."/>
            <person name="Rivas-Marin E."/>
            <person name="Kohn T."/>
            <person name="Peeters S.H."/>
            <person name="Heuer A."/>
            <person name="Rast P."/>
            <person name="Oberbeckmann S."/>
            <person name="Bunk B."/>
            <person name="Jeske O."/>
            <person name="Meyerdierks A."/>
            <person name="Storesund J.E."/>
            <person name="Kallscheuer N."/>
            <person name="Luecker S."/>
            <person name="Lage O.M."/>
            <person name="Pohl T."/>
            <person name="Merkel B.J."/>
            <person name="Hornburger P."/>
            <person name="Mueller R.-W."/>
            <person name="Bruemmer F."/>
            <person name="Labrenz M."/>
            <person name="Spormann A.M."/>
            <person name="Op Den Camp H."/>
            <person name="Overmann J."/>
            <person name="Amann R."/>
            <person name="Jetten M.S.M."/>
            <person name="Mascher T."/>
            <person name="Medema M.H."/>
            <person name="Devos D.P."/>
            <person name="Kaster A.-K."/>
            <person name="Ovreas L."/>
            <person name="Rohde M."/>
            <person name="Galperin M.Y."/>
            <person name="Jogler C."/>
        </authorList>
    </citation>
    <scope>NUCLEOTIDE SEQUENCE [LARGE SCALE GENOMIC DNA]</scope>
    <source>
        <strain evidence="6 7">Pan54</strain>
    </source>
</reference>
<dbReference type="AlphaFoldDB" id="A0A5C5XL72"/>
<dbReference type="CDD" id="cd11715">
    <property type="entry name" value="THUMP_AdoMetMT"/>
    <property type="match status" value="1"/>
</dbReference>
<evidence type="ECO:0000256" key="2">
    <source>
        <dbReference type="ARBA" id="ARBA00022679"/>
    </source>
</evidence>
<dbReference type="GO" id="GO:0003723">
    <property type="term" value="F:RNA binding"/>
    <property type="evidence" value="ECO:0007669"/>
    <property type="project" value="InterPro"/>
</dbReference>
<dbReference type="Gene3D" id="3.40.50.150">
    <property type="entry name" value="Vaccinia Virus protein VP39"/>
    <property type="match status" value="1"/>
</dbReference>
<dbReference type="Pfam" id="PF01170">
    <property type="entry name" value="UPF0020"/>
    <property type="match status" value="1"/>
</dbReference>
<proteinExistence type="predicted"/>
<dbReference type="Pfam" id="PF22020">
    <property type="entry name" value="RlmL_1st"/>
    <property type="match status" value="1"/>
</dbReference>
<dbReference type="InterPro" id="IPR000241">
    <property type="entry name" value="RlmKL-like_Mtase"/>
</dbReference>
<dbReference type="InterPro" id="IPR053943">
    <property type="entry name" value="RlmKL-like_Mtase_CS"/>
</dbReference>
<name>A0A5C5XL72_9PLAN</name>
<dbReference type="SUPFAM" id="SSF53335">
    <property type="entry name" value="S-adenosyl-L-methionine-dependent methyltransferases"/>
    <property type="match status" value="1"/>
</dbReference>
<evidence type="ECO:0000259" key="4">
    <source>
        <dbReference type="Pfam" id="PF02926"/>
    </source>
</evidence>
<dbReference type="Gene3D" id="3.30.2130.30">
    <property type="match status" value="1"/>
</dbReference>
<evidence type="ECO:0000259" key="5">
    <source>
        <dbReference type="Pfam" id="PF22020"/>
    </source>
</evidence>
<dbReference type="RefSeq" id="WP_146505464.1">
    <property type="nucleotide sequence ID" value="NZ_SJPG01000001.1"/>
</dbReference>
<dbReference type="PROSITE" id="PS00092">
    <property type="entry name" value="N6_MTASE"/>
    <property type="match status" value="1"/>
</dbReference>
<dbReference type="EMBL" id="SJPG01000001">
    <property type="protein sequence ID" value="TWT63690.1"/>
    <property type="molecule type" value="Genomic_DNA"/>
</dbReference>
<dbReference type="EC" id="2.1.1.173" evidence="6"/>
<feature type="domain" description="Ribosomal RNA large subunit methyltransferase K/L-like methyltransferase" evidence="3">
    <location>
        <begin position="162"/>
        <end position="367"/>
    </location>
</feature>
<protein>
    <submittedName>
        <fullName evidence="6">Ribosomal RNA large subunit methyltransferase L</fullName>
        <ecNumber evidence="6">2.1.1.173</ecNumber>
    </submittedName>
</protein>
<keyword evidence="1 6" id="KW-0489">Methyltransferase</keyword>
<dbReference type="PANTHER" id="PTHR47313:SF1">
    <property type="entry name" value="RIBOSOMAL RNA LARGE SUBUNIT METHYLTRANSFERASE K_L"/>
    <property type="match status" value="1"/>
</dbReference>
<keyword evidence="2 6" id="KW-0808">Transferase</keyword>
<dbReference type="InterPro" id="IPR029063">
    <property type="entry name" value="SAM-dependent_MTases_sf"/>
</dbReference>
<keyword evidence="7" id="KW-1185">Reference proteome</keyword>
<evidence type="ECO:0000259" key="3">
    <source>
        <dbReference type="Pfam" id="PF01170"/>
    </source>
</evidence>
<dbReference type="OrthoDB" id="9809404at2"/>
<dbReference type="InterPro" id="IPR054170">
    <property type="entry name" value="RlmL_1st"/>
</dbReference>
<dbReference type="GO" id="GO:0052915">
    <property type="term" value="F:23S rRNA (guanine(2445)-N(2))-methyltransferase activity"/>
    <property type="evidence" value="ECO:0007669"/>
    <property type="project" value="UniProtKB-EC"/>
</dbReference>
<dbReference type="PANTHER" id="PTHR47313">
    <property type="entry name" value="RIBOSOMAL RNA LARGE SUBUNIT METHYLTRANSFERASE K/L"/>
    <property type="match status" value="1"/>
</dbReference>
<evidence type="ECO:0000256" key="1">
    <source>
        <dbReference type="ARBA" id="ARBA00022603"/>
    </source>
</evidence>
<accession>A0A5C5XL72</accession>
<gene>
    <name evidence="6" type="primary">rlmL</name>
    <name evidence="6" type="ORF">Pan54_44480</name>
</gene>
<feature type="domain" description="RlmL ferredoxin-like" evidence="5">
    <location>
        <begin position="5"/>
        <end position="60"/>
    </location>
</feature>
<dbReference type="InterPro" id="IPR004114">
    <property type="entry name" value="THUMP_dom"/>
</dbReference>
<dbReference type="Pfam" id="PF02926">
    <property type="entry name" value="THUMP"/>
    <property type="match status" value="1"/>
</dbReference>
<sequence>MEQVTLTATCGFGLEAVVARELFKLGYPDVKKSDGRITFTAPIDAIPKCNLHLRSANRVLLKLAEFPAEDFDAFFDQIHDLEWEGWIPRDAYIPVTGSSQKSKLHGVPALQGMAKKAIATRLQDVYKSELPESGASFPVHFDMRHDQCTIFLNTSGDGLHRRGYREKAGLAPLRETLAASLIQLSVWNRERTLLDPLCGSGTIPIEAALIARNIPPGRNRSFAAELWPRIPGQLWDDVREAAEAAIDTSEMLPIIATDQDYHVLKVARENARLAGVEEDIHFQQQDLSETTTKRKYGCLITNPPYGQRLNEEEEARQVWQTLSDVTEHWSTWSLFIFVASREFESLFGKRATRRRKLFNSSIECTYYQYLGDKPPSMRKRTISDDPSQKE</sequence>
<dbReference type="GO" id="GO:0070043">
    <property type="term" value="F:rRNA (guanine-N7-)-methyltransferase activity"/>
    <property type="evidence" value="ECO:0007669"/>
    <property type="project" value="TreeGrafter"/>
</dbReference>
<organism evidence="6 7">
    <name type="scientific">Rubinisphaera italica</name>
    <dbReference type="NCBI Taxonomy" id="2527969"/>
    <lineage>
        <taxon>Bacteria</taxon>
        <taxon>Pseudomonadati</taxon>
        <taxon>Planctomycetota</taxon>
        <taxon>Planctomycetia</taxon>
        <taxon>Planctomycetales</taxon>
        <taxon>Planctomycetaceae</taxon>
        <taxon>Rubinisphaera</taxon>
    </lineage>
</organism>
<evidence type="ECO:0000313" key="6">
    <source>
        <dbReference type="EMBL" id="TWT63690.1"/>
    </source>
</evidence>
<feature type="domain" description="THUMP" evidence="4">
    <location>
        <begin position="69"/>
        <end position="152"/>
    </location>
</feature>
<dbReference type="InterPro" id="IPR002052">
    <property type="entry name" value="DNA_methylase_N6_adenine_CS"/>
</dbReference>
<dbReference type="Proteomes" id="UP000316095">
    <property type="component" value="Unassembled WGS sequence"/>
</dbReference>
<comment type="caution">
    <text evidence="6">The sequence shown here is derived from an EMBL/GenBank/DDBJ whole genome shotgun (WGS) entry which is preliminary data.</text>
</comment>
<dbReference type="PROSITE" id="PS01261">
    <property type="entry name" value="UPF0020"/>
    <property type="match status" value="1"/>
</dbReference>
<evidence type="ECO:0000313" key="7">
    <source>
        <dbReference type="Proteomes" id="UP000316095"/>
    </source>
</evidence>